<protein>
    <submittedName>
        <fullName evidence="8">RNA polymerase sigma factor</fullName>
    </submittedName>
</protein>
<comment type="caution">
    <text evidence="8">The sequence shown here is derived from an EMBL/GenBank/DDBJ whole genome shotgun (WGS) entry which is preliminary data.</text>
</comment>
<reference evidence="8 9" key="1">
    <citation type="submission" date="2017-09" db="EMBL/GenBank/DDBJ databases">
        <title>The Catabolism of 3,6-Dichlorosalicylic acid is Initiated by the Cytochrome P450 Monooxygenase DsmABC in Rhizorhabdus dicambivorans Ndbn-20.</title>
        <authorList>
            <person name="Na L."/>
        </authorList>
    </citation>
    <scope>NUCLEOTIDE SEQUENCE [LARGE SCALE GENOMIC DNA]</scope>
    <source>
        <strain evidence="8 9">Ndbn-20m</strain>
    </source>
</reference>
<feature type="domain" description="RNA polymerase sigma-70 region 2" evidence="6">
    <location>
        <begin position="38"/>
        <end position="99"/>
    </location>
</feature>
<gene>
    <name evidence="8" type="ORF">COO09_00105</name>
</gene>
<dbReference type="AlphaFoldDB" id="A0A2A4G0S3"/>
<dbReference type="CDD" id="cd06171">
    <property type="entry name" value="Sigma70_r4"/>
    <property type="match status" value="1"/>
</dbReference>
<accession>A0A2A4G0S3</accession>
<dbReference type="OrthoDB" id="9794372at2"/>
<dbReference type="NCBIfam" id="TIGR02937">
    <property type="entry name" value="sigma70-ECF"/>
    <property type="match status" value="1"/>
</dbReference>
<keyword evidence="4" id="KW-0804">Transcription</keyword>
<dbReference type="GO" id="GO:0003677">
    <property type="term" value="F:DNA binding"/>
    <property type="evidence" value="ECO:0007669"/>
    <property type="project" value="InterPro"/>
</dbReference>
<evidence type="ECO:0000256" key="1">
    <source>
        <dbReference type="ARBA" id="ARBA00010641"/>
    </source>
</evidence>
<feature type="region of interest" description="Disordered" evidence="5">
    <location>
        <begin position="193"/>
        <end position="219"/>
    </location>
</feature>
<sequence>MMCCGHNIIRRGSLGSFWGTGVVDLARIDWFKASILPHERALRACLRRASTAGGDIDDIVSEALVRAYGTEDWVRIGDGRHYLFRIARNVLIDHARRNALVAFDSLDDAGDGEADHRTEAAISARDELRQVQRAIEAMPPQCRRVFVLRRVHERSIGEIAAEMGLSISTVEKHLGKAVALLARVIAEIEEGSFGRGGEPAQRGGGPAGPGGAFLCPAAR</sequence>
<keyword evidence="3" id="KW-0731">Sigma factor</keyword>
<evidence type="ECO:0000259" key="7">
    <source>
        <dbReference type="Pfam" id="PF08281"/>
    </source>
</evidence>
<dbReference type="InterPro" id="IPR013325">
    <property type="entry name" value="RNA_pol_sigma_r2"/>
</dbReference>
<comment type="similarity">
    <text evidence="1">Belongs to the sigma-70 factor family. ECF subfamily.</text>
</comment>
<dbReference type="KEGG" id="rdi:CMV14_10720"/>
<evidence type="ECO:0000256" key="2">
    <source>
        <dbReference type="ARBA" id="ARBA00023015"/>
    </source>
</evidence>
<dbReference type="PANTHER" id="PTHR43133:SF63">
    <property type="entry name" value="RNA POLYMERASE SIGMA FACTOR FECI-RELATED"/>
    <property type="match status" value="1"/>
</dbReference>
<dbReference type="GO" id="GO:0006352">
    <property type="term" value="P:DNA-templated transcription initiation"/>
    <property type="evidence" value="ECO:0007669"/>
    <property type="project" value="InterPro"/>
</dbReference>
<dbReference type="SUPFAM" id="SSF88659">
    <property type="entry name" value="Sigma3 and sigma4 domains of RNA polymerase sigma factors"/>
    <property type="match status" value="1"/>
</dbReference>
<dbReference type="InterPro" id="IPR007627">
    <property type="entry name" value="RNA_pol_sigma70_r2"/>
</dbReference>
<name>A0A2A4G0S3_9SPHN</name>
<dbReference type="SUPFAM" id="SSF88946">
    <property type="entry name" value="Sigma2 domain of RNA polymerase sigma factors"/>
    <property type="match status" value="1"/>
</dbReference>
<evidence type="ECO:0000256" key="5">
    <source>
        <dbReference type="SAM" id="MobiDB-lite"/>
    </source>
</evidence>
<dbReference type="InterPro" id="IPR013324">
    <property type="entry name" value="RNA_pol_sigma_r3/r4-like"/>
</dbReference>
<dbReference type="Gene3D" id="1.10.1740.10">
    <property type="match status" value="1"/>
</dbReference>
<feature type="compositionally biased region" description="Gly residues" evidence="5">
    <location>
        <begin position="193"/>
        <end position="211"/>
    </location>
</feature>
<dbReference type="EMBL" id="NWUF01000001">
    <property type="protein sequence ID" value="PCE44089.1"/>
    <property type="molecule type" value="Genomic_DNA"/>
</dbReference>
<evidence type="ECO:0000256" key="4">
    <source>
        <dbReference type="ARBA" id="ARBA00023163"/>
    </source>
</evidence>
<dbReference type="InterPro" id="IPR036388">
    <property type="entry name" value="WH-like_DNA-bd_sf"/>
</dbReference>
<organism evidence="8 9">
    <name type="scientific">Rhizorhabdus dicambivorans</name>
    <dbReference type="NCBI Taxonomy" id="1850238"/>
    <lineage>
        <taxon>Bacteria</taxon>
        <taxon>Pseudomonadati</taxon>
        <taxon>Pseudomonadota</taxon>
        <taxon>Alphaproteobacteria</taxon>
        <taxon>Sphingomonadales</taxon>
        <taxon>Sphingomonadaceae</taxon>
        <taxon>Rhizorhabdus</taxon>
    </lineage>
</organism>
<dbReference type="Proteomes" id="UP000218934">
    <property type="component" value="Unassembled WGS sequence"/>
</dbReference>
<dbReference type="Pfam" id="PF04542">
    <property type="entry name" value="Sigma70_r2"/>
    <property type="match status" value="1"/>
</dbReference>
<proteinExistence type="inferred from homology"/>
<evidence type="ECO:0000256" key="3">
    <source>
        <dbReference type="ARBA" id="ARBA00023082"/>
    </source>
</evidence>
<keyword evidence="2" id="KW-0805">Transcription regulation</keyword>
<evidence type="ECO:0000259" key="6">
    <source>
        <dbReference type="Pfam" id="PF04542"/>
    </source>
</evidence>
<dbReference type="Gene3D" id="1.10.10.10">
    <property type="entry name" value="Winged helix-like DNA-binding domain superfamily/Winged helix DNA-binding domain"/>
    <property type="match status" value="1"/>
</dbReference>
<evidence type="ECO:0000313" key="9">
    <source>
        <dbReference type="Proteomes" id="UP000218934"/>
    </source>
</evidence>
<feature type="domain" description="RNA polymerase sigma factor 70 region 4 type 2" evidence="7">
    <location>
        <begin position="129"/>
        <end position="180"/>
    </location>
</feature>
<keyword evidence="9" id="KW-1185">Reference proteome</keyword>
<dbReference type="InterPro" id="IPR039425">
    <property type="entry name" value="RNA_pol_sigma-70-like"/>
</dbReference>
<evidence type="ECO:0000313" key="8">
    <source>
        <dbReference type="EMBL" id="PCE44089.1"/>
    </source>
</evidence>
<dbReference type="Pfam" id="PF08281">
    <property type="entry name" value="Sigma70_r4_2"/>
    <property type="match status" value="1"/>
</dbReference>
<dbReference type="InterPro" id="IPR014284">
    <property type="entry name" value="RNA_pol_sigma-70_dom"/>
</dbReference>
<dbReference type="PANTHER" id="PTHR43133">
    <property type="entry name" value="RNA POLYMERASE ECF-TYPE SIGMA FACTO"/>
    <property type="match status" value="1"/>
</dbReference>
<dbReference type="GO" id="GO:0016987">
    <property type="term" value="F:sigma factor activity"/>
    <property type="evidence" value="ECO:0007669"/>
    <property type="project" value="UniProtKB-KW"/>
</dbReference>
<dbReference type="InterPro" id="IPR013249">
    <property type="entry name" value="RNA_pol_sigma70_r4_t2"/>
</dbReference>